<dbReference type="Pfam" id="PF18962">
    <property type="entry name" value="Por_Secre_tail"/>
    <property type="match status" value="1"/>
</dbReference>
<keyword evidence="3" id="KW-1185">Reference proteome</keyword>
<dbReference type="SUPFAM" id="SSF110296">
    <property type="entry name" value="Oligoxyloglucan reducing end-specific cellobiohydrolase"/>
    <property type="match status" value="2"/>
</dbReference>
<evidence type="ECO:0000313" key="2">
    <source>
        <dbReference type="EMBL" id="ABG57808.1"/>
    </source>
</evidence>
<dbReference type="NCBIfam" id="TIGR04183">
    <property type="entry name" value="Por_Secre_tail"/>
    <property type="match status" value="1"/>
</dbReference>
<dbReference type="InterPro" id="IPR015943">
    <property type="entry name" value="WD40/YVTN_repeat-like_dom_sf"/>
</dbReference>
<reference evidence="2 3" key="1">
    <citation type="journal article" date="2007" name="Appl. Environ. Microbiol.">
        <title>Genome sequence of the cellulolytic gliding bacterium Cytophaga hutchinsonii.</title>
        <authorList>
            <person name="Xie G."/>
            <person name="Bruce D.C."/>
            <person name="Challacombe J.F."/>
            <person name="Chertkov O."/>
            <person name="Detter J.C."/>
            <person name="Gilna P."/>
            <person name="Han C.S."/>
            <person name="Lucas S."/>
            <person name="Misra M."/>
            <person name="Myers G.L."/>
            <person name="Richardson P."/>
            <person name="Tapia R."/>
            <person name="Thayer N."/>
            <person name="Thompson L.S."/>
            <person name="Brettin T.S."/>
            <person name="Henrissat B."/>
            <person name="Wilson D.B."/>
            <person name="McBride M.J."/>
        </authorList>
    </citation>
    <scope>NUCLEOTIDE SEQUENCE [LARGE SCALE GENOMIC DNA]</scope>
    <source>
        <strain evidence="3">ATCC 33406 / DSM 1761 / CIP 103989 / NBRC 15051 / NCIMB 9469 / D465</strain>
    </source>
</reference>
<dbReference type="InterPro" id="IPR026444">
    <property type="entry name" value="Secre_tail"/>
</dbReference>
<dbReference type="AlphaFoldDB" id="A0A6N4SNG8"/>
<dbReference type="Gene3D" id="2.130.10.10">
    <property type="entry name" value="YVTN repeat-like/Quinoprotein amine dehydrogenase"/>
    <property type="match status" value="3"/>
</dbReference>
<dbReference type="OrthoDB" id="9757809at2"/>
<name>A0A6N4SNG8_CYTH3</name>
<evidence type="ECO:0000259" key="1">
    <source>
        <dbReference type="Pfam" id="PF18962"/>
    </source>
</evidence>
<organism evidence="2 3">
    <name type="scientific">Cytophaga hutchinsonii (strain ATCC 33406 / DSM 1761 / CIP 103989 / NBRC 15051 / NCIMB 9469 / D465)</name>
    <dbReference type="NCBI Taxonomy" id="269798"/>
    <lineage>
        <taxon>Bacteria</taxon>
        <taxon>Pseudomonadati</taxon>
        <taxon>Bacteroidota</taxon>
        <taxon>Cytophagia</taxon>
        <taxon>Cytophagales</taxon>
        <taxon>Cytophagaceae</taxon>
        <taxon>Cytophaga</taxon>
    </lineage>
</organism>
<dbReference type="Proteomes" id="UP000001822">
    <property type="component" value="Chromosome"/>
</dbReference>
<gene>
    <name evidence="2" type="ordered locus">CHU_0521</name>
</gene>
<accession>A0A6N4SNG8</accession>
<evidence type="ECO:0000313" key="3">
    <source>
        <dbReference type="Proteomes" id="UP000001822"/>
    </source>
</evidence>
<protein>
    <recommendedName>
        <fullName evidence="1">Secretion system C-terminal sorting domain-containing protein</fullName>
    </recommendedName>
</protein>
<feature type="domain" description="Secretion system C-terminal sorting" evidence="1">
    <location>
        <begin position="653"/>
        <end position="722"/>
    </location>
</feature>
<sequence>MLTFNLQTMKKYINTKISTMLYCVLFVLGTPVASHAHFGSKGPFGGSITCTVVAGDTVYMGTEEGGVFESTSALLVGWRARPVGLKSGKITAIAHTGVNLFAATADSGIFVLNGYVGSDRYWNKVNTGLTNLHVTSLIAISKTTLLAGTTNGLFLTTNSGASWQAVNGDLHHLDITRIVKAGARIFVTAQDGGVYATDNTGASWIEFNDVHTEHIAGTTALSYNAATDALMVLNENGLFIAQTVSTTNTPVYTAAAGFPSNETVAYISNNGANWYIATNKGVYTSSASVINWTSISTGLAGLPVKTVEPFKNGLVSGTRLYGIYKTNLPVVSWSGMNINFNNLKTTAMVTSGTGFIVAATELGVRVSRDIAASYVSANLGLEDSTHVNDLVIAKHFLVAATTYSGVFITADSGKHWTAINTGLENPNIKKVFYSNDILYIIDAAGNVFRASVGLPQWTPIQSGLPSDVKPTSMAFYGNNILLSTQGSGVFIKTETGTSWTAYNTGLSNLNVTSVTALGTKIYAGTDGSGVFVSDSAKAQISWSATAPTIISHTTLLNLNGMQIQALASYAGHIWASCKGGLLVSPDNGATWNEGGNQFNLPSFTDVTKINFVKTRVFVSTENNGLYSNALSEITTITSLFSSTPVNYTALLIAPNPASGAFKLDTKNVSGSVKEIIIYDYNGHVKDRFVQEQDVYSIHYTPGMYLVQVTTSEGTLYTQKMVVK</sequence>
<dbReference type="EMBL" id="CP000383">
    <property type="protein sequence ID" value="ABG57808.1"/>
    <property type="molecule type" value="Genomic_DNA"/>
</dbReference>
<dbReference type="KEGG" id="chu:CHU_0521"/>
<proteinExistence type="predicted"/>